<name>A0A346PC99_9EURY</name>
<evidence type="ECO:0000313" key="2">
    <source>
        <dbReference type="EMBL" id="AXR77144.1"/>
    </source>
</evidence>
<accession>A0A346PC99</accession>
<dbReference type="GeneID" id="37637613"/>
<dbReference type="Proteomes" id="UP000258707">
    <property type="component" value="Chromosome"/>
</dbReference>
<dbReference type="InterPro" id="IPR019278">
    <property type="entry name" value="DICT_dom"/>
</dbReference>
<feature type="domain" description="DICT" evidence="1">
    <location>
        <begin position="136"/>
        <end position="229"/>
    </location>
</feature>
<dbReference type="KEGG" id="nan:AArc1_0802"/>
<proteinExistence type="predicted"/>
<reference evidence="3" key="1">
    <citation type="submission" date="2017-10" db="EMBL/GenBank/DDBJ databases">
        <title>Phenotypic and genomic properties of facultatively anaerobic sulfur-reducing natronoarchaea from hypersaline soda lakes.</title>
        <authorList>
            <person name="Sorokin D.Y."/>
            <person name="Kublanov I.V."/>
            <person name="Roman P."/>
            <person name="Sinninghe Damste J.S."/>
            <person name="Golyshin P.N."/>
            <person name="Rojo D."/>
            <person name="Ciordia S."/>
            <person name="Mena Md.C."/>
            <person name="Ferrer M."/>
            <person name="Messina E."/>
            <person name="Smedile F."/>
            <person name="La Spada G."/>
            <person name="La Cono V."/>
            <person name="Yakimov M.M."/>
        </authorList>
    </citation>
    <scope>NUCLEOTIDE SEQUENCE [LARGE SCALE GENOMIC DNA]</scope>
    <source>
        <strain evidence="3">AArc1</strain>
    </source>
</reference>
<organism evidence="2 3">
    <name type="scientific">Natrarchaeobaculum sulfurireducens</name>
    <dbReference type="NCBI Taxonomy" id="2044521"/>
    <lineage>
        <taxon>Archaea</taxon>
        <taxon>Methanobacteriati</taxon>
        <taxon>Methanobacteriota</taxon>
        <taxon>Stenosarchaea group</taxon>
        <taxon>Halobacteria</taxon>
        <taxon>Halobacteriales</taxon>
        <taxon>Natrialbaceae</taxon>
        <taxon>Natrarchaeobaculum</taxon>
    </lineage>
</organism>
<dbReference type="Pfam" id="PF10069">
    <property type="entry name" value="DICT"/>
    <property type="match status" value="1"/>
</dbReference>
<gene>
    <name evidence="2" type="ORF">AArc1_0802</name>
</gene>
<dbReference type="AlphaFoldDB" id="A0A346PC99"/>
<sequence length="269" mass="29156">MTIRHLVDRLEPTTYTIAVVNDDEPGPLEAMLADAFDGNGIDIEATGNAETVFRNVSDANLDGVTTSDEDDLAVLLDDGEPVAASSMNALYESLLAINSDLFVTGARGLGEIELPNVLAGLEDTRLRLRGYPLAHKEKLLLIIVSRYIEQLACEGGSGTIRSAFQTLSRIEDELGTKEVYDQLAGTDVDVYVYGVDDGIDSSLGATIHSGTGPKYRRSWFVVYRPDSAASAADSGALVCYEVEPRVWDGFYTFDADRVREIDDAITDGF</sequence>
<protein>
    <recommendedName>
        <fullName evidence="1">DICT domain-containing protein</fullName>
    </recommendedName>
</protein>
<evidence type="ECO:0000259" key="1">
    <source>
        <dbReference type="Pfam" id="PF10069"/>
    </source>
</evidence>
<dbReference type="RefSeq" id="WP_117363349.1">
    <property type="nucleotide sequence ID" value="NZ_CP024047.1"/>
</dbReference>
<evidence type="ECO:0000313" key="3">
    <source>
        <dbReference type="Proteomes" id="UP000258707"/>
    </source>
</evidence>
<dbReference type="EMBL" id="CP024047">
    <property type="protein sequence ID" value="AXR77144.1"/>
    <property type="molecule type" value="Genomic_DNA"/>
</dbReference>